<dbReference type="PANTHER" id="PTHR21549">
    <property type="entry name" value="MUTATED IN BLADDER CANCER 1"/>
    <property type="match status" value="1"/>
</dbReference>
<accession>A0A820LSL7</accession>
<feature type="non-terminal residue" evidence="3">
    <location>
        <position position="190"/>
    </location>
</feature>
<dbReference type="InterPro" id="IPR039902">
    <property type="entry name" value="CCDC148/CCDC112"/>
</dbReference>
<evidence type="ECO:0000256" key="1">
    <source>
        <dbReference type="ARBA" id="ARBA00023054"/>
    </source>
</evidence>
<dbReference type="Proteomes" id="UP000663844">
    <property type="component" value="Unassembled WGS sequence"/>
</dbReference>
<dbReference type="PANTHER" id="PTHR21549:SF1">
    <property type="entry name" value="COILED-COIL DOMAIN-CONTAINING PROTEIN 148"/>
    <property type="match status" value="1"/>
</dbReference>
<proteinExistence type="predicted"/>
<name>A0A820LSL7_9BILA</name>
<comment type="caution">
    <text evidence="3">The sequence shown here is derived from an EMBL/GenBank/DDBJ whole genome shotgun (WGS) entry which is preliminary data.</text>
</comment>
<evidence type="ECO:0000256" key="2">
    <source>
        <dbReference type="SAM" id="Coils"/>
    </source>
</evidence>
<feature type="coiled-coil region" evidence="2">
    <location>
        <begin position="5"/>
        <end position="59"/>
    </location>
</feature>
<feature type="non-terminal residue" evidence="3">
    <location>
        <position position="1"/>
    </location>
</feature>
<gene>
    <name evidence="3" type="ORF">OXD698_LOCUS49342</name>
</gene>
<protein>
    <submittedName>
        <fullName evidence="3">Uncharacterized protein</fullName>
    </submittedName>
</protein>
<sequence length="190" mass="23041">RVIEFEKEKQRLDEMQSMLAEQQRKDWERIKFRKEEYERKRQELRERNELEAYEELQREERLQAIADRVRPHVEIDHARVLQPTKAYNAHRGLLTDINDDINIQQELFPITTFKDRKLFGDIRIRLEQRLRDAGLIQTDYARQAMAALQQAPKRIDTRENQMWSGFAFKTNDIEQHNISKPIKRDFISHP</sequence>
<reference evidence="3" key="1">
    <citation type="submission" date="2021-02" db="EMBL/GenBank/DDBJ databases">
        <authorList>
            <person name="Nowell W R."/>
        </authorList>
    </citation>
    <scope>NUCLEOTIDE SEQUENCE</scope>
</reference>
<dbReference type="AlphaFoldDB" id="A0A820LSL7"/>
<evidence type="ECO:0000313" key="4">
    <source>
        <dbReference type="Proteomes" id="UP000663844"/>
    </source>
</evidence>
<keyword evidence="1 2" id="KW-0175">Coiled coil</keyword>
<dbReference type="EMBL" id="CAJOAZ010021999">
    <property type="protein sequence ID" value="CAF4361634.1"/>
    <property type="molecule type" value="Genomic_DNA"/>
</dbReference>
<evidence type="ECO:0000313" key="3">
    <source>
        <dbReference type="EMBL" id="CAF4361634.1"/>
    </source>
</evidence>
<organism evidence="3 4">
    <name type="scientific">Adineta steineri</name>
    <dbReference type="NCBI Taxonomy" id="433720"/>
    <lineage>
        <taxon>Eukaryota</taxon>
        <taxon>Metazoa</taxon>
        <taxon>Spiralia</taxon>
        <taxon>Gnathifera</taxon>
        <taxon>Rotifera</taxon>
        <taxon>Eurotatoria</taxon>
        <taxon>Bdelloidea</taxon>
        <taxon>Adinetida</taxon>
        <taxon>Adinetidae</taxon>
        <taxon>Adineta</taxon>
    </lineage>
</organism>